<organism evidence="4 5">
    <name type="scientific">Lacibacterium aquatile</name>
    <dbReference type="NCBI Taxonomy" id="1168082"/>
    <lineage>
        <taxon>Bacteria</taxon>
        <taxon>Pseudomonadati</taxon>
        <taxon>Pseudomonadota</taxon>
        <taxon>Alphaproteobacteria</taxon>
        <taxon>Rhodospirillales</taxon>
        <taxon>Rhodospirillaceae</taxon>
    </lineage>
</organism>
<dbReference type="InterPro" id="IPR048254">
    <property type="entry name" value="CDP_ALCOHOL_P_TRANSF_CS"/>
</dbReference>
<dbReference type="RefSeq" id="WP_379877699.1">
    <property type="nucleotide sequence ID" value="NZ_JBHUIP010000013.1"/>
</dbReference>
<keyword evidence="1 2" id="KW-0808">Transferase</keyword>
<dbReference type="InterPro" id="IPR043130">
    <property type="entry name" value="CDP-OH_PTrfase_TM_dom"/>
</dbReference>
<dbReference type="PROSITE" id="PS00379">
    <property type="entry name" value="CDP_ALCOHOL_P_TRANSF"/>
    <property type="match status" value="1"/>
</dbReference>
<sequence>MGVAERQTVRVGYINGTSPLRLWGLSPDERLRRSLKRVGADRIAPSLDDGPKSGESAVLLQGDWVFDEALVRKMVERSGVALLADDGTLVAVHGAAEDWPVLLSAIRSGSAEALPPGIERLTAEGLGGSYNNALRKREIPLLSKVDETSVKALEARLFAGSYKGVTDAITKYVWPGPASRVTKFCSVVGITPNQVTLTSLAFVLGAFWAFWTGHFAIGLVMAWIMTFLDTVDGKLARVTLTSTKFGNVFDHGIDLIHPPFWWWAWIVGLGAAYDPNNIALIVIVAGYILQRVEEGIFMRAFGIEMHIWRRFDSRFRLITARRNPNLLILTVALILGEPAMGMTAVAIWTALSFAVHTLQILQGAVASRRGKLVSWLAQ</sequence>
<protein>
    <submittedName>
        <fullName evidence="4">CDP-alcohol phosphatidyltransferase family protein</fullName>
    </submittedName>
</protein>
<reference evidence="5" key="1">
    <citation type="journal article" date="2019" name="Int. J. Syst. Evol. Microbiol.">
        <title>The Global Catalogue of Microorganisms (GCM) 10K type strain sequencing project: providing services to taxonomists for standard genome sequencing and annotation.</title>
        <authorList>
            <consortium name="The Broad Institute Genomics Platform"/>
            <consortium name="The Broad Institute Genome Sequencing Center for Infectious Disease"/>
            <person name="Wu L."/>
            <person name="Ma J."/>
        </authorList>
    </citation>
    <scope>NUCLEOTIDE SEQUENCE [LARGE SCALE GENOMIC DNA]</scope>
    <source>
        <strain evidence="5">CGMCC 1.19062</strain>
    </source>
</reference>
<dbReference type="Pfam" id="PF01066">
    <property type="entry name" value="CDP-OH_P_transf"/>
    <property type="match status" value="1"/>
</dbReference>
<evidence type="ECO:0000313" key="5">
    <source>
        <dbReference type="Proteomes" id="UP001597295"/>
    </source>
</evidence>
<dbReference type="InterPro" id="IPR000462">
    <property type="entry name" value="CDP-OH_P_trans"/>
</dbReference>
<name>A0ABW5DV82_9PROT</name>
<evidence type="ECO:0000256" key="1">
    <source>
        <dbReference type="ARBA" id="ARBA00022679"/>
    </source>
</evidence>
<accession>A0ABW5DV82</accession>
<evidence type="ECO:0000256" key="2">
    <source>
        <dbReference type="RuleBase" id="RU003750"/>
    </source>
</evidence>
<evidence type="ECO:0000313" key="4">
    <source>
        <dbReference type="EMBL" id="MFD2264603.1"/>
    </source>
</evidence>
<feature type="transmembrane region" description="Helical" evidence="3">
    <location>
        <begin position="326"/>
        <end position="351"/>
    </location>
</feature>
<gene>
    <name evidence="4" type="ORF">ACFSM5_16990</name>
</gene>
<keyword evidence="3" id="KW-0472">Membrane</keyword>
<dbReference type="EMBL" id="JBHUIP010000013">
    <property type="protein sequence ID" value="MFD2264603.1"/>
    <property type="molecule type" value="Genomic_DNA"/>
</dbReference>
<comment type="caution">
    <text evidence="4">The sequence shown here is derived from an EMBL/GenBank/DDBJ whole genome shotgun (WGS) entry which is preliminary data.</text>
</comment>
<dbReference type="Proteomes" id="UP001597295">
    <property type="component" value="Unassembled WGS sequence"/>
</dbReference>
<feature type="transmembrane region" description="Helical" evidence="3">
    <location>
        <begin position="262"/>
        <end position="289"/>
    </location>
</feature>
<evidence type="ECO:0000256" key="3">
    <source>
        <dbReference type="SAM" id="Phobius"/>
    </source>
</evidence>
<keyword evidence="3" id="KW-1133">Transmembrane helix</keyword>
<keyword evidence="5" id="KW-1185">Reference proteome</keyword>
<dbReference type="Gene3D" id="1.20.120.1760">
    <property type="match status" value="1"/>
</dbReference>
<comment type="similarity">
    <text evidence="2">Belongs to the CDP-alcohol phosphatidyltransferase class-I family.</text>
</comment>
<feature type="transmembrane region" description="Helical" evidence="3">
    <location>
        <begin position="200"/>
        <end position="225"/>
    </location>
</feature>
<keyword evidence="3" id="KW-0812">Transmembrane</keyword>
<proteinExistence type="inferred from homology"/>